<dbReference type="EMBL" id="JBHUEM010000017">
    <property type="protein sequence ID" value="MFD1737152.1"/>
    <property type="molecule type" value="Genomic_DNA"/>
</dbReference>
<keyword evidence="1" id="KW-1133">Transmembrane helix</keyword>
<comment type="caution">
    <text evidence="2">The sequence shown here is derived from an EMBL/GenBank/DDBJ whole genome shotgun (WGS) entry which is preliminary data.</text>
</comment>
<dbReference type="Proteomes" id="UP001597214">
    <property type="component" value="Unassembled WGS sequence"/>
</dbReference>
<name>A0ABW4LQ04_9BACI</name>
<organism evidence="2 3">
    <name type="scientific">Bacillus salitolerans</name>
    <dbReference type="NCBI Taxonomy" id="1437434"/>
    <lineage>
        <taxon>Bacteria</taxon>
        <taxon>Bacillati</taxon>
        <taxon>Bacillota</taxon>
        <taxon>Bacilli</taxon>
        <taxon>Bacillales</taxon>
        <taxon>Bacillaceae</taxon>
        <taxon>Bacillus</taxon>
    </lineage>
</organism>
<reference evidence="3" key="1">
    <citation type="journal article" date="2019" name="Int. J. Syst. Evol. Microbiol.">
        <title>The Global Catalogue of Microorganisms (GCM) 10K type strain sequencing project: providing services to taxonomists for standard genome sequencing and annotation.</title>
        <authorList>
            <consortium name="The Broad Institute Genomics Platform"/>
            <consortium name="The Broad Institute Genome Sequencing Center for Infectious Disease"/>
            <person name="Wu L."/>
            <person name="Ma J."/>
        </authorList>
    </citation>
    <scope>NUCLEOTIDE SEQUENCE [LARGE SCALE GENOMIC DNA]</scope>
    <source>
        <strain evidence="3">CCUG 49339</strain>
    </source>
</reference>
<keyword evidence="1" id="KW-0472">Membrane</keyword>
<evidence type="ECO:0000313" key="2">
    <source>
        <dbReference type="EMBL" id="MFD1737152.1"/>
    </source>
</evidence>
<evidence type="ECO:0000313" key="3">
    <source>
        <dbReference type="Proteomes" id="UP001597214"/>
    </source>
</evidence>
<keyword evidence="3" id="KW-1185">Reference proteome</keyword>
<protein>
    <submittedName>
        <fullName evidence="2">Uncharacterized protein</fullName>
    </submittedName>
</protein>
<gene>
    <name evidence="2" type="ORF">ACFSCX_11380</name>
</gene>
<proteinExistence type="predicted"/>
<dbReference type="RefSeq" id="WP_377928351.1">
    <property type="nucleotide sequence ID" value="NZ_JBHUEM010000017.1"/>
</dbReference>
<evidence type="ECO:0000256" key="1">
    <source>
        <dbReference type="SAM" id="Phobius"/>
    </source>
</evidence>
<sequence>MEKVYDFANEELKRNQYLSNTEEISTFDEVMEKVTASMFKVIIFGGIPYFIWVFIQFIFLN</sequence>
<accession>A0ABW4LQ04</accession>
<keyword evidence="1" id="KW-0812">Transmembrane</keyword>
<feature type="transmembrane region" description="Helical" evidence="1">
    <location>
        <begin position="41"/>
        <end position="60"/>
    </location>
</feature>